<dbReference type="AlphaFoldDB" id="A0A5C6CA00"/>
<dbReference type="EMBL" id="SJPS01000012">
    <property type="protein sequence ID" value="TWU20905.1"/>
    <property type="molecule type" value="Genomic_DNA"/>
</dbReference>
<feature type="coiled-coil region" evidence="1">
    <location>
        <begin position="51"/>
        <end position="108"/>
    </location>
</feature>
<keyword evidence="3" id="KW-1185">Reference proteome</keyword>
<protein>
    <recommendedName>
        <fullName evidence="4">Chromosome partition protein Smc</fullName>
    </recommendedName>
</protein>
<reference evidence="2 3" key="1">
    <citation type="submission" date="2019-02" db="EMBL/GenBank/DDBJ databases">
        <title>Deep-cultivation of Planctomycetes and their phenomic and genomic characterization uncovers novel biology.</title>
        <authorList>
            <person name="Wiegand S."/>
            <person name="Jogler M."/>
            <person name="Boedeker C."/>
            <person name="Pinto D."/>
            <person name="Vollmers J."/>
            <person name="Rivas-Marin E."/>
            <person name="Kohn T."/>
            <person name="Peeters S.H."/>
            <person name="Heuer A."/>
            <person name="Rast P."/>
            <person name="Oberbeckmann S."/>
            <person name="Bunk B."/>
            <person name="Jeske O."/>
            <person name="Meyerdierks A."/>
            <person name="Storesund J.E."/>
            <person name="Kallscheuer N."/>
            <person name="Luecker S."/>
            <person name="Lage O.M."/>
            <person name="Pohl T."/>
            <person name="Merkel B.J."/>
            <person name="Hornburger P."/>
            <person name="Mueller R.-W."/>
            <person name="Bruemmer F."/>
            <person name="Labrenz M."/>
            <person name="Spormann A.M."/>
            <person name="Op Den Camp H."/>
            <person name="Overmann J."/>
            <person name="Amann R."/>
            <person name="Jetten M.S.M."/>
            <person name="Mascher T."/>
            <person name="Medema M.H."/>
            <person name="Devos D.P."/>
            <person name="Kaster A.-K."/>
            <person name="Ovreas L."/>
            <person name="Rohde M."/>
            <person name="Galperin M.Y."/>
            <person name="Jogler C."/>
        </authorList>
    </citation>
    <scope>NUCLEOTIDE SEQUENCE [LARGE SCALE GENOMIC DNA]</scope>
    <source>
        <strain evidence="2 3">Pla144</strain>
    </source>
</reference>
<evidence type="ECO:0008006" key="4">
    <source>
        <dbReference type="Google" id="ProtNLM"/>
    </source>
</evidence>
<name>A0A5C6CA00_9BACT</name>
<evidence type="ECO:0000313" key="2">
    <source>
        <dbReference type="EMBL" id="TWU20905.1"/>
    </source>
</evidence>
<organism evidence="2 3">
    <name type="scientific">Bythopirellula polymerisocia</name>
    <dbReference type="NCBI Taxonomy" id="2528003"/>
    <lineage>
        <taxon>Bacteria</taxon>
        <taxon>Pseudomonadati</taxon>
        <taxon>Planctomycetota</taxon>
        <taxon>Planctomycetia</taxon>
        <taxon>Pirellulales</taxon>
        <taxon>Lacipirellulaceae</taxon>
        <taxon>Bythopirellula</taxon>
    </lineage>
</organism>
<comment type="caution">
    <text evidence="2">The sequence shown here is derived from an EMBL/GenBank/DDBJ whole genome shotgun (WGS) entry which is preliminary data.</text>
</comment>
<feature type="coiled-coil region" evidence="1">
    <location>
        <begin position="142"/>
        <end position="191"/>
    </location>
</feature>
<keyword evidence="1" id="KW-0175">Coiled coil</keyword>
<accession>A0A5C6CA00</accession>
<evidence type="ECO:0000313" key="3">
    <source>
        <dbReference type="Proteomes" id="UP000318437"/>
    </source>
</evidence>
<gene>
    <name evidence="2" type="ORF">Pla144_48060</name>
</gene>
<evidence type="ECO:0000256" key="1">
    <source>
        <dbReference type="SAM" id="Coils"/>
    </source>
</evidence>
<sequence length="200" mass="22494">MSALATLKRSLTKSRTAAQRSYGEIVTALGEDQKVSPAEAEQAMQAAGVSAEQLEADIATYQDRKQKLETLAECRKAHAECNQLEAQMKALQEEADEVTRKLNEKHNTLRIKLSATVSQINREQWIEQRLMDSAPAWTSEKLAEIQEQRMTLGNQLRTLQQDRATANSSKARELRAELASLDAESEKLRARQLECWPIEA</sequence>
<proteinExistence type="predicted"/>
<dbReference type="Proteomes" id="UP000318437">
    <property type="component" value="Unassembled WGS sequence"/>
</dbReference>